<protein>
    <submittedName>
        <fullName evidence="1">Uncharacterized protein</fullName>
    </submittedName>
</protein>
<name>A0ABY9PI12_SERFO</name>
<dbReference type="EMBL" id="CP133586">
    <property type="protein sequence ID" value="WMT13026.1"/>
    <property type="molecule type" value="Genomic_DNA"/>
</dbReference>
<evidence type="ECO:0000313" key="1">
    <source>
        <dbReference type="EMBL" id="WMT13026.1"/>
    </source>
</evidence>
<reference evidence="1 2" key="1">
    <citation type="submission" date="2023-08" db="EMBL/GenBank/DDBJ databases">
        <title>Complete Genome and Methylome dissection of Serratia fonticola NEB369.</title>
        <authorList>
            <person name="Fomenkov A."/>
            <person name="Roberts R.D."/>
        </authorList>
    </citation>
    <scope>NUCLEOTIDE SEQUENCE [LARGE SCALE GENOMIC DNA]</scope>
    <source>
        <strain evidence="1 2">NEB369</strain>
    </source>
</reference>
<dbReference type="RefSeq" id="WP_309204988.1">
    <property type="nucleotide sequence ID" value="NZ_CP133586.1"/>
</dbReference>
<organism evidence="1 2">
    <name type="scientific">Serratia fonticola</name>
    <dbReference type="NCBI Taxonomy" id="47917"/>
    <lineage>
        <taxon>Bacteria</taxon>
        <taxon>Pseudomonadati</taxon>
        <taxon>Pseudomonadota</taxon>
        <taxon>Gammaproteobacteria</taxon>
        <taxon>Enterobacterales</taxon>
        <taxon>Yersiniaceae</taxon>
        <taxon>Serratia</taxon>
    </lineage>
</organism>
<keyword evidence="2" id="KW-1185">Reference proteome</keyword>
<proteinExistence type="predicted"/>
<dbReference type="Proteomes" id="UP001235341">
    <property type="component" value="Chromosome"/>
</dbReference>
<accession>A0ABY9PI12</accession>
<evidence type="ECO:0000313" key="2">
    <source>
        <dbReference type="Proteomes" id="UP001235341"/>
    </source>
</evidence>
<gene>
    <name evidence="1" type="ORF">RFB13_17490</name>
</gene>
<sequence>MRHQLARPRLARALEYVEASLPLDEESEIFQKQIVDEVSALFIAHRLNDAATAARDVVALAHGMIDAAGLYGETDIVALLSRVKRAVMGYLEHV</sequence>